<reference evidence="2 3" key="1">
    <citation type="journal article" date="2016" name="Biochim. Biophys. Acta">
        <title>Photochemical characterization of actinorhodopsin and its functional existence in the natural host.</title>
        <authorList>
            <person name="Nakamura S."/>
            <person name="Kikukawa T."/>
            <person name="Tamogami J."/>
            <person name="Kamiya M."/>
            <person name="Aizawa T."/>
            <person name="Hahn M.W."/>
            <person name="Ihara K."/>
            <person name="Kamo N."/>
            <person name="Demura M."/>
        </authorList>
    </citation>
    <scope>NUCLEOTIDE SEQUENCE [LARGE SCALE GENOMIC DNA]</scope>
    <source>
        <strain evidence="2 3">MWH-Dar1</strain>
    </source>
</reference>
<dbReference type="STRING" id="535712.A4Z71_01335"/>
<keyword evidence="3" id="KW-1185">Reference proteome</keyword>
<proteinExistence type="predicted"/>
<keyword evidence="1" id="KW-1133">Transmembrane helix</keyword>
<organism evidence="2 3">
    <name type="scientific">Candidatus Rhodoluna planktonica</name>
    <dbReference type="NCBI Taxonomy" id="535712"/>
    <lineage>
        <taxon>Bacteria</taxon>
        <taxon>Bacillati</taxon>
        <taxon>Actinomycetota</taxon>
        <taxon>Actinomycetes</taxon>
        <taxon>Micrococcales</taxon>
        <taxon>Microbacteriaceae</taxon>
        <taxon>Luna cluster</taxon>
        <taxon>Luna-1 subcluster</taxon>
        <taxon>Rhodoluna</taxon>
    </lineage>
</organism>
<keyword evidence="1" id="KW-0812">Transmembrane</keyword>
<name>A0A1D9DY15_9MICO</name>
<evidence type="ECO:0000313" key="2">
    <source>
        <dbReference type="EMBL" id="AOY55680.1"/>
    </source>
</evidence>
<dbReference type="NCBIfam" id="TIGR03816">
    <property type="entry name" value="tadE_like_DECH"/>
    <property type="match status" value="1"/>
</dbReference>
<dbReference type="InterPro" id="IPR021202">
    <property type="entry name" value="Rv3654c-like"/>
</dbReference>
<protein>
    <submittedName>
        <fullName evidence="2">Uncharacterized protein</fullName>
    </submittedName>
</protein>
<dbReference type="Proteomes" id="UP000243784">
    <property type="component" value="Chromosome"/>
</dbReference>
<dbReference type="EMBL" id="CP015208">
    <property type="protein sequence ID" value="AOY55680.1"/>
    <property type="molecule type" value="Genomic_DNA"/>
</dbReference>
<sequence length="108" mass="11591">MVNEQGSGTILSIGLILMLSLGFLISLTKAELLSSQVRIQQLVDQIALDASHAQRGIISGFPCELANQVAKANLAKIELCEVTENTVRLELHAEHVGIVLRARALAGF</sequence>
<accession>A0A1D9DY15</accession>
<evidence type="ECO:0000313" key="3">
    <source>
        <dbReference type="Proteomes" id="UP000243784"/>
    </source>
</evidence>
<evidence type="ECO:0000256" key="1">
    <source>
        <dbReference type="SAM" id="Phobius"/>
    </source>
</evidence>
<dbReference type="AlphaFoldDB" id="A0A1D9DY15"/>
<feature type="transmembrane region" description="Helical" evidence="1">
    <location>
        <begin position="6"/>
        <end position="28"/>
    </location>
</feature>
<gene>
    <name evidence="2" type="ORF">A4Z71_01335</name>
</gene>
<keyword evidence="1" id="KW-0472">Membrane</keyword>
<dbReference type="KEGG" id="rpla:A4Z71_01335"/>